<feature type="transmembrane region" description="Helical" evidence="7">
    <location>
        <begin position="34"/>
        <end position="56"/>
    </location>
</feature>
<feature type="transmembrane region" description="Helical" evidence="7">
    <location>
        <begin position="292"/>
        <end position="317"/>
    </location>
</feature>
<comment type="caution">
    <text evidence="11">The sequence shown here is derived from an EMBL/GenBank/DDBJ whole genome shotgun (WGS) entry which is preliminary data.</text>
</comment>
<evidence type="ECO:0000259" key="9">
    <source>
        <dbReference type="Pfam" id="PF09335"/>
    </source>
</evidence>
<dbReference type="InterPro" id="IPR000326">
    <property type="entry name" value="PAP2/HPO"/>
</dbReference>
<keyword evidence="3" id="KW-1003">Cell membrane</keyword>
<dbReference type="Pfam" id="PF14067">
    <property type="entry name" value="LssY_C"/>
    <property type="match status" value="1"/>
</dbReference>
<feature type="domain" description="Phosphatidic acid phosphatase type 2/haloperoxidase" evidence="8">
    <location>
        <begin position="358"/>
        <end position="432"/>
    </location>
</feature>
<feature type="transmembrane region" description="Helical" evidence="7">
    <location>
        <begin position="329"/>
        <end position="347"/>
    </location>
</feature>
<evidence type="ECO:0000313" key="11">
    <source>
        <dbReference type="EMBL" id="MEL1266099.1"/>
    </source>
</evidence>
<dbReference type="Pfam" id="PF01569">
    <property type="entry name" value="PAP2"/>
    <property type="match status" value="1"/>
</dbReference>
<feature type="transmembrane region" description="Helical" evidence="7">
    <location>
        <begin position="144"/>
        <end position="166"/>
    </location>
</feature>
<evidence type="ECO:0000313" key="12">
    <source>
        <dbReference type="Proteomes" id="UP001459204"/>
    </source>
</evidence>
<feature type="transmembrane region" description="Helical" evidence="7">
    <location>
        <begin position="448"/>
        <end position="465"/>
    </location>
</feature>
<comment type="subcellular location">
    <subcellularLocation>
        <location evidence="1">Cell membrane</location>
        <topology evidence="1">Multi-pass membrane protein</topology>
    </subcellularLocation>
</comment>
<feature type="transmembrane region" description="Helical" evidence="7">
    <location>
        <begin position="244"/>
        <end position="266"/>
    </location>
</feature>
<keyword evidence="6 7" id="KW-0472">Membrane</keyword>
<dbReference type="PANTHER" id="PTHR30353">
    <property type="entry name" value="INNER MEMBRANE PROTEIN DEDA-RELATED"/>
    <property type="match status" value="1"/>
</dbReference>
<dbReference type="Gene3D" id="1.20.144.10">
    <property type="entry name" value="Phosphatidic acid phosphatase type 2/haloperoxidase"/>
    <property type="match status" value="1"/>
</dbReference>
<evidence type="ECO:0000256" key="4">
    <source>
        <dbReference type="ARBA" id="ARBA00022692"/>
    </source>
</evidence>
<evidence type="ECO:0000256" key="6">
    <source>
        <dbReference type="ARBA" id="ARBA00023136"/>
    </source>
</evidence>
<organism evidence="11 12">
    <name type="scientific">Pseudoxanthomonas putridarboris</name>
    <dbReference type="NCBI Taxonomy" id="752605"/>
    <lineage>
        <taxon>Bacteria</taxon>
        <taxon>Pseudomonadati</taxon>
        <taxon>Pseudomonadota</taxon>
        <taxon>Gammaproteobacteria</taxon>
        <taxon>Lysobacterales</taxon>
        <taxon>Lysobacteraceae</taxon>
        <taxon>Pseudoxanthomonas</taxon>
    </lineage>
</organism>
<keyword evidence="12" id="KW-1185">Reference proteome</keyword>
<dbReference type="SUPFAM" id="SSF48317">
    <property type="entry name" value="Acid phosphatase/Vanadium-dependent haloperoxidase"/>
    <property type="match status" value="1"/>
</dbReference>
<evidence type="ECO:0000256" key="3">
    <source>
        <dbReference type="ARBA" id="ARBA00022475"/>
    </source>
</evidence>
<feature type="transmembrane region" description="Helical" evidence="7">
    <location>
        <begin position="172"/>
        <end position="198"/>
    </location>
</feature>
<dbReference type="InterPro" id="IPR032818">
    <property type="entry name" value="DedA-like"/>
</dbReference>
<keyword evidence="4 7" id="KW-0812">Transmembrane</keyword>
<feature type="transmembrane region" description="Helical" evidence="7">
    <location>
        <begin position="62"/>
        <end position="81"/>
    </location>
</feature>
<dbReference type="InterPro" id="IPR025902">
    <property type="entry name" value="LssY-like-C_dom"/>
</dbReference>
<dbReference type="EMBL" id="JBBWWT010000011">
    <property type="protein sequence ID" value="MEL1266099.1"/>
    <property type="molecule type" value="Genomic_DNA"/>
</dbReference>
<dbReference type="InterPro" id="IPR032816">
    <property type="entry name" value="VTT_dom"/>
</dbReference>
<accession>A0ABU9J4B8</accession>
<evidence type="ECO:0000256" key="7">
    <source>
        <dbReference type="SAM" id="Phobius"/>
    </source>
</evidence>
<evidence type="ECO:0000256" key="1">
    <source>
        <dbReference type="ARBA" id="ARBA00004651"/>
    </source>
</evidence>
<dbReference type="InterPro" id="IPR036938">
    <property type="entry name" value="PAP2/HPO_sf"/>
</dbReference>
<reference evidence="11 12" key="1">
    <citation type="submission" date="2024-04" db="EMBL/GenBank/DDBJ databases">
        <title>Draft genome sequence of Pseudoxanthomonas putridarboris WD12.</title>
        <authorList>
            <person name="Oh J."/>
        </authorList>
    </citation>
    <scope>NUCLEOTIDE SEQUENCE [LARGE SCALE GENOMIC DNA]</scope>
    <source>
        <strain evidence="11 12">WD12</strain>
    </source>
</reference>
<evidence type="ECO:0000256" key="5">
    <source>
        <dbReference type="ARBA" id="ARBA00022989"/>
    </source>
</evidence>
<dbReference type="PANTHER" id="PTHR30353:SF15">
    <property type="entry name" value="INNER MEMBRANE PROTEIN YABI"/>
    <property type="match status" value="1"/>
</dbReference>
<proteinExistence type="inferred from homology"/>
<comment type="similarity">
    <text evidence="2">Belongs to the DedA family.</text>
</comment>
<dbReference type="Pfam" id="PF09335">
    <property type="entry name" value="VTT_dom"/>
    <property type="match status" value="1"/>
</dbReference>
<evidence type="ECO:0000259" key="8">
    <source>
        <dbReference type="Pfam" id="PF01569"/>
    </source>
</evidence>
<feature type="transmembrane region" description="Helical" evidence="7">
    <location>
        <begin position="393"/>
        <end position="412"/>
    </location>
</feature>
<dbReference type="Proteomes" id="UP001459204">
    <property type="component" value="Unassembled WGS sequence"/>
</dbReference>
<feature type="domain" description="LssY-like C-terminal" evidence="10">
    <location>
        <begin position="495"/>
        <end position="607"/>
    </location>
</feature>
<evidence type="ECO:0000256" key="2">
    <source>
        <dbReference type="ARBA" id="ARBA00010792"/>
    </source>
</evidence>
<evidence type="ECO:0000259" key="10">
    <source>
        <dbReference type="Pfam" id="PF14067"/>
    </source>
</evidence>
<protein>
    <submittedName>
        <fullName evidence="11">VTT domain-containing protein</fullName>
    </submittedName>
</protein>
<sequence>MNSSWFDTLLAWISAHPIAAGLVIFAIAFCDAVIILGAIVPALPLLFAVGVLIGLGEISGPYALLCAALGALIGDATSYWIGHRWGPRLRQAWPFSKYPQLLDRGETLFRRNALKSILVARYVGPIRPFVPAVAGMLRMPLRRYFLASGLASASWAALFLLPGWVFGHAYDAVAAVAGRLGLVLGLLLLVLAVAWAAVLYTYRWFADHADALLARALAWSHAHPVLGRHTEALFDPRRRESVPLALLAIVLLAIVWVWFAFLMIVIGHGEPLMVDLAVYELMQALRNPLADYPLAAIASLGDEQVLAPASLLVLLYLCWRKRWMAAAHWLAALAFGLALTAWLGASVDIPKPPSVSSGFGFPSIAVTMATITFGFFAVLIARELPGRTRVWPYLVSGVVVALIGFARIYLGAHWLSDIIGGMLFGMVWLLVLGIAYRRRVVRSFWIKPLAWLFYGAFAAAALWHAPRNIEPMLAQFQTPVVERTLALQDWWRQDWQTLPARRNEFDDEQRWPLDVQVAGPLAPLQAKLEAAGWRAQPQAGWQEALNLLDSDLPDDQQPILPATLDTRAESLLMLKGGRAGEVLVLRLWPAHARLQPGDTPLWIGSAQVLQQQRAFNLIRLWRPLREARTALDAVTEATQSLDHQIAPHPQSGLPVLRIRTVESVAEH</sequence>
<keyword evidence="5 7" id="KW-1133">Transmembrane helix</keyword>
<dbReference type="CDD" id="cd03392">
    <property type="entry name" value="PAP2_like_2"/>
    <property type="match status" value="1"/>
</dbReference>
<feature type="transmembrane region" description="Helical" evidence="7">
    <location>
        <begin position="359"/>
        <end position="381"/>
    </location>
</feature>
<name>A0ABU9J4B8_9GAMM</name>
<feature type="transmembrane region" description="Helical" evidence="7">
    <location>
        <begin position="6"/>
        <end position="27"/>
    </location>
</feature>
<feature type="transmembrane region" description="Helical" evidence="7">
    <location>
        <begin position="418"/>
        <end position="436"/>
    </location>
</feature>
<feature type="domain" description="VTT" evidence="9">
    <location>
        <begin position="40"/>
        <end position="164"/>
    </location>
</feature>
<dbReference type="RefSeq" id="WP_341727269.1">
    <property type="nucleotide sequence ID" value="NZ_JBBWWT010000011.1"/>
</dbReference>
<gene>
    <name evidence="11" type="ORF">AAD027_17225</name>
</gene>